<reference evidence="3" key="1">
    <citation type="submission" date="2016-10" db="EMBL/GenBank/DDBJ databases">
        <authorList>
            <person name="Tanifuji G."/>
            <person name="Kume K."/>
            <person name="Nakayama T."/>
            <person name="Takabayashi S."/>
            <person name="Hashimoto T."/>
        </authorList>
    </citation>
    <scope>NUCLEOTIDE SEQUENCE</scope>
    <source>
        <strain evidence="3">NY0173</strain>
    </source>
</reference>
<protein>
    <submittedName>
        <fullName evidence="3">Uncharacterized protein</fullName>
    </submittedName>
</protein>
<comment type="caution">
    <text evidence="3">The sequence shown here is derived from an EMBL/GenBank/DDBJ whole genome shotgun (WGS) entry which is preliminary data.</text>
</comment>
<accession>A0A9K3D341</accession>
<feature type="transmembrane region" description="Helical" evidence="1">
    <location>
        <begin position="377"/>
        <end position="397"/>
    </location>
</feature>
<feature type="transmembrane region" description="Helical" evidence="1">
    <location>
        <begin position="244"/>
        <end position="261"/>
    </location>
</feature>
<dbReference type="EMBL" id="BDIP01003192">
    <property type="protein sequence ID" value="GIQ87380.1"/>
    <property type="molecule type" value="Genomic_DNA"/>
</dbReference>
<feature type="transmembrane region" description="Helical" evidence="1">
    <location>
        <begin position="39"/>
        <end position="65"/>
    </location>
</feature>
<evidence type="ECO:0000313" key="4">
    <source>
        <dbReference type="Proteomes" id="UP000265618"/>
    </source>
</evidence>
<keyword evidence="1" id="KW-0472">Membrane</keyword>
<reference evidence="3 4" key="2">
    <citation type="journal article" date="2018" name="PLoS ONE">
        <title>The draft genome of Kipferlia bialata reveals reductive genome evolution in fornicate parasites.</title>
        <authorList>
            <person name="Tanifuji G."/>
            <person name="Takabayashi S."/>
            <person name="Kume K."/>
            <person name="Takagi M."/>
            <person name="Nakayama T."/>
            <person name="Kamikawa R."/>
            <person name="Inagaki Y."/>
            <person name="Hashimoto T."/>
        </authorList>
    </citation>
    <scope>NUCLEOTIDE SEQUENCE [LARGE SCALE GENOMIC DNA]</scope>
    <source>
        <strain evidence="3">NY0173</strain>
    </source>
</reference>
<keyword evidence="1" id="KW-0812">Transmembrane</keyword>
<dbReference type="Proteomes" id="UP000265618">
    <property type="component" value="Unassembled WGS sequence"/>
</dbReference>
<feature type="non-terminal residue" evidence="3">
    <location>
        <position position="1"/>
    </location>
</feature>
<proteinExistence type="predicted"/>
<feature type="transmembrane region" description="Helical" evidence="1">
    <location>
        <begin position="346"/>
        <end position="365"/>
    </location>
</feature>
<dbReference type="EMBL" id="BDIP01001411">
    <property type="protein sequence ID" value="GIQ84346.1"/>
    <property type="molecule type" value="Genomic_DNA"/>
</dbReference>
<keyword evidence="4" id="KW-1185">Reference proteome</keyword>
<gene>
    <name evidence="2" type="ORF">KIPB_005820</name>
    <name evidence="3" type="ORF">KIPB_009410</name>
</gene>
<dbReference type="AlphaFoldDB" id="A0A9K3D341"/>
<organism evidence="3 4">
    <name type="scientific">Kipferlia bialata</name>
    <dbReference type="NCBI Taxonomy" id="797122"/>
    <lineage>
        <taxon>Eukaryota</taxon>
        <taxon>Metamonada</taxon>
        <taxon>Carpediemonas-like organisms</taxon>
        <taxon>Kipferlia</taxon>
    </lineage>
</organism>
<evidence type="ECO:0000313" key="3">
    <source>
        <dbReference type="EMBL" id="GIQ87380.1"/>
    </source>
</evidence>
<feature type="transmembrane region" description="Helical" evidence="1">
    <location>
        <begin position="307"/>
        <end position="325"/>
    </location>
</feature>
<name>A0A9K3D341_9EUKA</name>
<keyword evidence="1" id="KW-1133">Transmembrane helix</keyword>
<feature type="transmembrane region" description="Helical" evidence="1">
    <location>
        <begin position="163"/>
        <end position="184"/>
    </location>
</feature>
<sequence length="408" mass="43540">DSTSSPELCSLPPVPYVLCKGAARVFDLLDYFNAPDVDLLGALGVVSLTLEMCFLSLPLLTFLGVDSFDKRRLYTRGRAELLVVSVLFSPLQMLLTEGMSSLCVVGVGMAVNTTLALCCDNIGVAAVLATLAAHSDPFLVYFLLPVCIRSLALSVYRRSLKPLAKALSAICVTGLLVQLSVAALTPSVPLSEGLTVLPPLSVYLLPTSLPYLELPRWILVTAAIPFLLPSMYPLLRQADIAPHVAVYSCCAAALGGFLTLARDGASILSTNMVLSLASCREAFTPAASQVLAALVYAPELVRGHRHVLPMLVLSVLYLSATRAMSQLSRATHYRRPLTLNTAINRTVQTTFLATAVISVGMAVVAQKLIGAGPLVSVLVWVRRLASAGYLLALYAYVSQRAWTSSDTV</sequence>
<feature type="transmembrane region" description="Helical" evidence="1">
    <location>
        <begin position="214"/>
        <end position="232"/>
    </location>
</feature>
<evidence type="ECO:0000256" key="1">
    <source>
        <dbReference type="SAM" id="Phobius"/>
    </source>
</evidence>
<evidence type="ECO:0000313" key="2">
    <source>
        <dbReference type="EMBL" id="GIQ84346.1"/>
    </source>
</evidence>